<dbReference type="AlphaFoldDB" id="F8NUH3"/>
<feature type="compositionally biased region" description="Polar residues" evidence="1">
    <location>
        <begin position="144"/>
        <end position="165"/>
    </location>
</feature>
<dbReference type="GeneID" id="18819097"/>
<dbReference type="Proteomes" id="UP000008064">
    <property type="component" value="Unassembled WGS sequence"/>
</dbReference>
<dbReference type="HOGENOM" id="CLU_1269607_0_0_1"/>
<sequence length="218" mass="24060">MPYEDDSAPPRLSLNHSHVESGNDDENNAPISNGYLDDQDMDAFTDHWFNSTSLGSSTINEEETQNFQDEIHLISDNVHESLIEHAWVSDNHVHLNGTESHTATSTFHPLRSPSISSKSSNPYISSVASTSTTDGVTRPRLTRLLSQSALNDSDSTTTQELTIRNNPRHPSQHLRGSTSPPHNEVSYASAIPDMEHETAVIVHRVVPNDSLPGVALRY</sequence>
<protein>
    <submittedName>
        <fullName evidence="2">Uncharacterized protein</fullName>
    </submittedName>
</protein>
<gene>
    <name evidence="2" type="ORF">SERLADRAFT_466643</name>
</gene>
<reference evidence="2" key="1">
    <citation type="submission" date="2011-04" db="EMBL/GenBank/DDBJ databases">
        <title>Evolution of plant cell wall degrading machinery underlies the functional diversity of forest fungi.</title>
        <authorList>
            <consortium name="US DOE Joint Genome Institute (JGI-PGF)"/>
            <person name="Eastwood D.C."/>
            <person name="Floudas D."/>
            <person name="Binder M."/>
            <person name="Majcherczyk A."/>
            <person name="Schneider P."/>
            <person name="Aerts A."/>
            <person name="Asiegbu F.O."/>
            <person name="Baker S.E."/>
            <person name="Barry K."/>
            <person name="Bendiksby M."/>
            <person name="Blumentritt M."/>
            <person name="Coutinho P.M."/>
            <person name="Cullen D."/>
            <person name="Cullen D."/>
            <person name="Gathman A."/>
            <person name="Goodell B."/>
            <person name="Henrissat B."/>
            <person name="Ihrmark K."/>
            <person name="Kauserud H."/>
            <person name="Kohler A."/>
            <person name="LaButti K."/>
            <person name="Lapidus A."/>
            <person name="Lavin J.L."/>
            <person name="Lee Y.-H."/>
            <person name="Lindquist E."/>
            <person name="Lilly W."/>
            <person name="Lucas S."/>
            <person name="Morin E."/>
            <person name="Murat C."/>
            <person name="Oguiza J.A."/>
            <person name="Park J."/>
            <person name="Pisabarro A.G."/>
            <person name="Riley R."/>
            <person name="Rosling A."/>
            <person name="Salamov A."/>
            <person name="Schmidt O."/>
            <person name="Schmutz J."/>
            <person name="Skrede I."/>
            <person name="Stenlid J."/>
            <person name="Wiebenga A."/>
            <person name="Xie X."/>
            <person name="Kues U."/>
            <person name="Hibbett D.S."/>
            <person name="Hoffmeister D."/>
            <person name="Hogberg N."/>
            <person name="Martin F."/>
            <person name="Grigoriev I.V."/>
            <person name="Watkinson S.C."/>
        </authorList>
    </citation>
    <scope>NUCLEOTIDE SEQUENCE</scope>
    <source>
        <strain evidence="2">S7.9</strain>
    </source>
</reference>
<feature type="compositionally biased region" description="Low complexity" evidence="1">
    <location>
        <begin position="112"/>
        <end position="126"/>
    </location>
</feature>
<proteinExistence type="predicted"/>
<accession>F8NUH3</accession>
<dbReference type="EMBL" id="GL945433">
    <property type="protein sequence ID" value="EGO25885.1"/>
    <property type="molecule type" value="Genomic_DNA"/>
</dbReference>
<dbReference type="RefSeq" id="XP_007318007.1">
    <property type="nucleotide sequence ID" value="XM_007317945.1"/>
</dbReference>
<organism>
    <name type="scientific">Serpula lacrymans var. lacrymans (strain S7.9)</name>
    <name type="common">Dry rot fungus</name>
    <dbReference type="NCBI Taxonomy" id="578457"/>
    <lineage>
        <taxon>Eukaryota</taxon>
        <taxon>Fungi</taxon>
        <taxon>Dikarya</taxon>
        <taxon>Basidiomycota</taxon>
        <taxon>Agaricomycotina</taxon>
        <taxon>Agaricomycetes</taxon>
        <taxon>Agaricomycetidae</taxon>
        <taxon>Boletales</taxon>
        <taxon>Coniophorineae</taxon>
        <taxon>Serpulaceae</taxon>
        <taxon>Serpula</taxon>
    </lineage>
</organism>
<dbReference type="KEGG" id="sla:SERLADRAFT_466643"/>
<dbReference type="OrthoDB" id="2107166at2759"/>
<evidence type="ECO:0000313" key="2">
    <source>
        <dbReference type="EMBL" id="EGO25885.1"/>
    </source>
</evidence>
<feature type="non-terminal residue" evidence="2">
    <location>
        <position position="218"/>
    </location>
</feature>
<feature type="region of interest" description="Disordered" evidence="1">
    <location>
        <begin position="99"/>
        <end position="184"/>
    </location>
</feature>
<evidence type="ECO:0000256" key="1">
    <source>
        <dbReference type="SAM" id="MobiDB-lite"/>
    </source>
</evidence>
<feature type="region of interest" description="Disordered" evidence="1">
    <location>
        <begin position="1"/>
        <end position="37"/>
    </location>
</feature>
<name>F8NUH3_SERL9</name>